<evidence type="ECO:0008006" key="3">
    <source>
        <dbReference type="Google" id="ProtNLM"/>
    </source>
</evidence>
<dbReference type="SUPFAM" id="SSF82199">
    <property type="entry name" value="SET domain"/>
    <property type="match status" value="1"/>
</dbReference>
<dbReference type="EMBL" id="HBNS01057633">
    <property type="protein sequence ID" value="CAE4662123.1"/>
    <property type="molecule type" value="Transcribed_RNA"/>
</dbReference>
<sequence length="461" mass="52037">MNKMPTMASTCLAILPWIAITCAFQIQTPATLFSKRAVSSPFSTTLRHQSVTNVVDITAPRDIGPLSEWSNNWGIQTSDCFQLVSEDGVDVYAISNQNIPAESPILAIPSDIILTGNKAREEFVGYAYNAEQMLLTSADASDRVPQFYLFLKVLKEYEMGMDSAWYTWLNSLPRYHSNGASMTDFCFGCLPPYAAEVSLVEKRCLRQFVQSLSEIPFLSDRTKQNEVLTTWAFSIVHTRYFTVPNNGDVCIVPMADFFNHGGVEEEEVNISYDDNGNCFAYSNYDITAGQPLRICYGDPTNPSNLLARYGFLDESSPATFCKYVIPNPSQEVLELGYDPSRMLFYNDGGISQEVWDVLLYQELAQVSSDLAQDFYNAHIMGDVSTKQQYQEQYFPQALAALKNHVDFLVNELEELSIGLETQVDQGLDGWRHPRLGLILRHNEYVKRTFDLVQSNLDNMSF</sequence>
<dbReference type="PANTHER" id="PTHR13271:SF137">
    <property type="entry name" value="SET DOMAIN-CONTAINING PROTEIN"/>
    <property type="match status" value="1"/>
</dbReference>
<dbReference type="CDD" id="cd10527">
    <property type="entry name" value="SET_LSMT"/>
    <property type="match status" value="1"/>
</dbReference>
<evidence type="ECO:0000256" key="1">
    <source>
        <dbReference type="SAM" id="SignalP"/>
    </source>
</evidence>
<accession>A0A7S4WI63</accession>
<name>A0A7S4WI63_9STRA</name>
<dbReference type="PANTHER" id="PTHR13271">
    <property type="entry name" value="UNCHARACTERIZED PUTATIVE METHYLTRANSFERASE"/>
    <property type="match status" value="1"/>
</dbReference>
<organism evidence="2">
    <name type="scientific">Ditylum brightwellii</name>
    <dbReference type="NCBI Taxonomy" id="49249"/>
    <lineage>
        <taxon>Eukaryota</taxon>
        <taxon>Sar</taxon>
        <taxon>Stramenopiles</taxon>
        <taxon>Ochrophyta</taxon>
        <taxon>Bacillariophyta</taxon>
        <taxon>Mediophyceae</taxon>
        <taxon>Lithodesmiophycidae</taxon>
        <taxon>Lithodesmiales</taxon>
        <taxon>Lithodesmiaceae</taxon>
        <taxon>Ditylum</taxon>
    </lineage>
</organism>
<dbReference type="AlphaFoldDB" id="A0A7S4WI63"/>
<proteinExistence type="predicted"/>
<gene>
    <name evidence="2" type="ORF">DBRI00130_LOCUS41460</name>
</gene>
<dbReference type="InterPro" id="IPR046341">
    <property type="entry name" value="SET_dom_sf"/>
</dbReference>
<keyword evidence="1" id="KW-0732">Signal</keyword>
<evidence type="ECO:0000313" key="2">
    <source>
        <dbReference type="EMBL" id="CAE4662123.1"/>
    </source>
</evidence>
<dbReference type="Gene3D" id="3.90.1410.10">
    <property type="entry name" value="set domain protein methyltransferase, domain 1"/>
    <property type="match status" value="1"/>
</dbReference>
<feature type="signal peptide" evidence="1">
    <location>
        <begin position="1"/>
        <end position="23"/>
    </location>
</feature>
<reference evidence="2" key="1">
    <citation type="submission" date="2021-01" db="EMBL/GenBank/DDBJ databases">
        <authorList>
            <person name="Corre E."/>
            <person name="Pelletier E."/>
            <person name="Niang G."/>
            <person name="Scheremetjew M."/>
            <person name="Finn R."/>
            <person name="Kale V."/>
            <person name="Holt S."/>
            <person name="Cochrane G."/>
            <person name="Meng A."/>
            <person name="Brown T."/>
            <person name="Cohen L."/>
        </authorList>
    </citation>
    <scope>NUCLEOTIDE SEQUENCE</scope>
    <source>
        <strain evidence="2">GSO104</strain>
    </source>
</reference>
<feature type="chain" id="PRO_5030773235" description="SET domain-containing protein" evidence="1">
    <location>
        <begin position="24"/>
        <end position="461"/>
    </location>
</feature>
<dbReference type="GO" id="GO:0016279">
    <property type="term" value="F:protein-lysine N-methyltransferase activity"/>
    <property type="evidence" value="ECO:0007669"/>
    <property type="project" value="TreeGrafter"/>
</dbReference>
<dbReference type="InterPro" id="IPR050600">
    <property type="entry name" value="SETD3_SETD6_MTase"/>
</dbReference>
<protein>
    <recommendedName>
        <fullName evidence="3">SET domain-containing protein</fullName>
    </recommendedName>
</protein>